<keyword evidence="7" id="KW-1185">Reference proteome</keyword>
<dbReference type="SUPFAM" id="SSF48452">
    <property type="entry name" value="TPR-like"/>
    <property type="match status" value="2"/>
</dbReference>
<dbReference type="Pfam" id="PF14559">
    <property type="entry name" value="TPR_19"/>
    <property type="match status" value="1"/>
</dbReference>
<dbReference type="Gene3D" id="3.40.50.150">
    <property type="entry name" value="Vaccinia Virus protein VP39"/>
    <property type="match status" value="1"/>
</dbReference>
<protein>
    <submittedName>
        <fullName evidence="6">Tetratricopeptide repeat protein</fullName>
    </submittedName>
</protein>
<keyword evidence="1" id="KW-0489">Methyltransferase</keyword>
<evidence type="ECO:0000313" key="7">
    <source>
        <dbReference type="Proteomes" id="UP001279642"/>
    </source>
</evidence>
<keyword evidence="4" id="KW-0802">TPR repeat</keyword>
<dbReference type="EMBL" id="JAXCLW010000001">
    <property type="protein sequence ID" value="MDY0881616.1"/>
    <property type="molecule type" value="Genomic_DNA"/>
</dbReference>
<organism evidence="6 7">
    <name type="scientific">Dongia soli</name>
    <dbReference type="NCBI Taxonomy" id="600628"/>
    <lineage>
        <taxon>Bacteria</taxon>
        <taxon>Pseudomonadati</taxon>
        <taxon>Pseudomonadota</taxon>
        <taxon>Alphaproteobacteria</taxon>
        <taxon>Rhodospirillales</taxon>
        <taxon>Dongiaceae</taxon>
        <taxon>Dongia</taxon>
    </lineage>
</organism>
<proteinExistence type="predicted"/>
<feature type="repeat" description="TPR" evidence="4">
    <location>
        <begin position="104"/>
        <end position="137"/>
    </location>
</feature>
<dbReference type="PANTHER" id="PTHR43464">
    <property type="entry name" value="METHYLTRANSFERASE"/>
    <property type="match status" value="1"/>
</dbReference>
<evidence type="ECO:0000313" key="6">
    <source>
        <dbReference type="EMBL" id="MDY0881616.1"/>
    </source>
</evidence>
<dbReference type="RefSeq" id="WP_320506675.1">
    <property type="nucleotide sequence ID" value="NZ_JAXCLW010000001.1"/>
</dbReference>
<evidence type="ECO:0000256" key="1">
    <source>
        <dbReference type="ARBA" id="ARBA00022603"/>
    </source>
</evidence>
<reference evidence="6 7" key="1">
    <citation type="journal article" date="2016" name="Antonie Van Leeuwenhoek">
        <title>Dongia soli sp. nov., isolated from soil from Dokdo, Korea.</title>
        <authorList>
            <person name="Kim D.U."/>
            <person name="Lee H."/>
            <person name="Kim H."/>
            <person name="Kim S.G."/>
            <person name="Ka J.O."/>
        </authorList>
    </citation>
    <scope>NUCLEOTIDE SEQUENCE [LARGE SCALE GENOMIC DNA]</scope>
    <source>
        <strain evidence="6 7">D78</strain>
    </source>
</reference>
<dbReference type="CDD" id="cd02440">
    <property type="entry name" value="AdoMet_MTases"/>
    <property type="match status" value="1"/>
</dbReference>
<sequence>MPVRLFTVAEIDRNLPLWRHAFPSLAHGLAQSEKLPAALRQTGLALWRKSRLSEALSLLTAAVSLEPDNPLIWGELGGVFQASGRSAEAEDCIRASLDLDHEQPQAWLLLATLSSETQRHDLAEEAFLKALSLAPHLVEASLGLGILYFGQRRFDEAAAQLRVAAVTGDMPSAQALLGQALFLTGDFAGAGAALAEAMRLMPDQPLLRQKLAMARFLEAVADTSVDEAMTVYDGTAGADGEIPAAITEKAFHLLSGFGQHEAAIRVAQFRLANQPNDPMQRYLLAAVKGERMPQAPADYLRAYFDRFAGNFDKQLVEVLGYNVPAALHALIAPANRRFRHILDIGCGTGLSAPLFVPLGDRLTGVDISPGMLERAAERRLYDDLVEADVVAYLAAAPNVFDLILAADLLIYIGDIEALMARVASALESGGLFAFSIETTDEEDYRLLPSGRFAHHPMYIDRVAAGDFVPCHVQPTSIRLEANRPVPGMLFVLQRR</sequence>
<feature type="domain" description="Methyltransferase type 11" evidence="5">
    <location>
        <begin position="342"/>
        <end position="434"/>
    </location>
</feature>
<accession>A0ABU5E6Y1</accession>
<dbReference type="Pfam" id="PF08241">
    <property type="entry name" value="Methyltransf_11"/>
    <property type="match status" value="1"/>
</dbReference>
<evidence type="ECO:0000256" key="3">
    <source>
        <dbReference type="ARBA" id="ARBA00022691"/>
    </source>
</evidence>
<name>A0ABU5E6Y1_9PROT</name>
<dbReference type="PROSITE" id="PS50005">
    <property type="entry name" value="TPR"/>
    <property type="match status" value="2"/>
</dbReference>
<evidence type="ECO:0000256" key="2">
    <source>
        <dbReference type="ARBA" id="ARBA00022679"/>
    </source>
</evidence>
<dbReference type="InterPro" id="IPR013216">
    <property type="entry name" value="Methyltransf_11"/>
</dbReference>
<dbReference type="InterPro" id="IPR011990">
    <property type="entry name" value="TPR-like_helical_dom_sf"/>
</dbReference>
<dbReference type="Proteomes" id="UP001279642">
    <property type="component" value="Unassembled WGS sequence"/>
</dbReference>
<keyword evidence="3" id="KW-0949">S-adenosyl-L-methionine</keyword>
<dbReference type="Gene3D" id="1.25.40.10">
    <property type="entry name" value="Tetratricopeptide repeat domain"/>
    <property type="match status" value="2"/>
</dbReference>
<dbReference type="InterPro" id="IPR019734">
    <property type="entry name" value="TPR_rpt"/>
</dbReference>
<evidence type="ECO:0000256" key="4">
    <source>
        <dbReference type="PROSITE-ProRule" id="PRU00339"/>
    </source>
</evidence>
<dbReference type="SUPFAM" id="SSF53335">
    <property type="entry name" value="S-adenosyl-L-methionine-dependent methyltransferases"/>
    <property type="match status" value="1"/>
</dbReference>
<dbReference type="Pfam" id="PF13432">
    <property type="entry name" value="TPR_16"/>
    <property type="match status" value="1"/>
</dbReference>
<comment type="caution">
    <text evidence="6">The sequence shown here is derived from an EMBL/GenBank/DDBJ whole genome shotgun (WGS) entry which is preliminary data.</text>
</comment>
<feature type="repeat" description="TPR" evidence="4">
    <location>
        <begin position="36"/>
        <end position="69"/>
    </location>
</feature>
<dbReference type="PANTHER" id="PTHR43464:SF19">
    <property type="entry name" value="UBIQUINONE BIOSYNTHESIS O-METHYLTRANSFERASE, MITOCHONDRIAL"/>
    <property type="match status" value="1"/>
</dbReference>
<gene>
    <name evidence="6" type="ORF">SMD27_02050</name>
</gene>
<dbReference type="InterPro" id="IPR029063">
    <property type="entry name" value="SAM-dependent_MTases_sf"/>
</dbReference>
<evidence type="ECO:0000259" key="5">
    <source>
        <dbReference type="Pfam" id="PF08241"/>
    </source>
</evidence>
<keyword evidence="2" id="KW-0808">Transferase</keyword>
<dbReference type="SMART" id="SM00028">
    <property type="entry name" value="TPR"/>
    <property type="match status" value="4"/>
</dbReference>